<evidence type="ECO:0000313" key="2">
    <source>
        <dbReference type="Proteomes" id="UP000000286"/>
    </source>
</evidence>
<reference evidence="1 2" key="1">
    <citation type="journal article" date="2009" name="Proc. Natl. Acad. Sci. U.S.A.">
        <title>Eukaryote-to-eukaryote gene transfer events revealed by the genome sequence of the wine yeast Saccharomyces cerevisiae EC1118.</title>
        <authorList>
            <person name="Novo M."/>
            <person name="Bigey F."/>
            <person name="Beyne E."/>
            <person name="Galeote V."/>
            <person name="Gavory F."/>
            <person name="Mallet S."/>
            <person name="Cambot B."/>
            <person name="Legras J.L."/>
            <person name="Wincker P."/>
            <person name="Casaregola S."/>
            <person name="Dequin S."/>
        </authorList>
    </citation>
    <scope>NUCLEOTIDE SEQUENCE [LARGE SCALE GENOMIC DNA]</scope>
    <source>
        <strain evidence="2">Lalvin EC1118 / Prise de mousse</strain>
    </source>
</reference>
<proteinExistence type="predicted"/>
<dbReference type="HOGENOM" id="CLU_3385082_0_0_1"/>
<dbReference type="AlphaFoldDB" id="C8Z7Q2"/>
<sequence>MNSNLTALRTVQASRPFLSNKKRMALFVQEKLV</sequence>
<accession>C8Z7Q2</accession>
<gene>
    <name evidence="1" type="ORF">EC1118_1F14_0507g</name>
</gene>
<evidence type="ECO:0000313" key="1">
    <source>
        <dbReference type="EMBL" id="CAY79418.1"/>
    </source>
</evidence>
<dbReference type="EMBL" id="FN393068">
    <property type="protein sequence ID" value="CAY79418.1"/>
    <property type="molecule type" value="Genomic_DNA"/>
</dbReference>
<name>C8Z7Q2_YEAS8</name>
<dbReference type="Proteomes" id="UP000000286">
    <property type="component" value="Chromosome VI"/>
</dbReference>
<protein>
    <submittedName>
        <fullName evidence="1">EC1118_1F14_0507p</fullName>
    </submittedName>
</protein>
<organism evidence="1 2">
    <name type="scientific">Saccharomyces cerevisiae (strain Lalvin EC1118 / Prise de mousse)</name>
    <name type="common">Baker's yeast</name>
    <dbReference type="NCBI Taxonomy" id="643680"/>
    <lineage>
        <taxon>Eukaryota</taxon>
        <taxon>Fungi</taxon>
        <taxon>Dikarya</taxon>
        <taxon>Ascomycota</taxon>
        <taxon>Saccharomycotina</taxon>
        <taxon>Saccharomycetes</taxon>
        <taxon>Saccharomycetales</taxon>
        <taxon>Saccharomycetaceae</taxon>
        <taxon>Saccharomyces</taxon>
    </lineage>
</organism>